<evidence type="ECO:0000256" key="1">
    <source>
        <dbReference type="SAM" id="MobiDB-lite"/>
    </source>
</evidence>
<accession>A0A4Z1I8Q7</accession>
<feature type="compositionally biased region" description="Pro residues" evidence="1">
    <location>
        <begin position="1"/>
        <end position="12"/>
    </location>
</feature>
<organism evidence="2 3">
    <name type="scientific">Botryotinia narcissicola</name>
    <dbReference type="NCBI Taxonomy" id="278944"/>
    <lineage>
        <taxon>Eukaryota</taxon>
        <taxon>Fungi</taxon>
        <taxon>Dikarya</taxon>
        <taxon>Ascomycota</taxon>
        <taxon>Pezizomycotina</taxon>
        <taxon>Leotiomycetes</taxon>
        <taxon>Helotiales</taxon>
        <taxon>Sclerotiniaceae</taxon>
        <taxon>Botryotinia</taxon>
    </lineage>
</organism>
<gene>
    <name evidence="2" type="ORF">BOTNAR_0193g00010</name>
</gene>
<evidence type="ECO:0000313" key="3">
    <source>
        <dbReference type="Proteomes" id="UP000297452"/>
    </source>
</evidence>
<sequence length="46" mass="5252">MADQPPQPPSGPDAPDKEKMEQVRESIFICHDTYQSSPWLIFVTFS</sequence>
<dbReference type="EMBL" id="PQXJ01000193">
    <property type="protein sequence ID" value="TGO57836.1"/>
    <property type="molecule type" value="Genomic_DNA"/>
</dbReference>
<name>A0A4Z1I8Q7_9HELO</name>
<dbReference type="Proteomes" id="UP000297452">
    <property type="component" value="Unassembled WGS sequence"/>
</dbReference>
<evidence type="ECO:0000313" key="2">
    <source>
        <dbReference type="EMBL" id="TGO57836.1"/>
    </source>
</evidence>
<feature type="region of interest" description="Disordered" evidence="1">
    <location>
        <begin position="1"/>
        <end position="22"/>
    </location>
</feature>
<comment type="caution">
    <text evidence="2">The sequence shown here is derived from an EMBL/GenBank/DDBJ whole genome shotgun (WGS) entry which is preliminary data.</text>
</comment>
<keyword evidence="3" id="KW-1185">Reference proteome</keyword>
<reference evidence="2 3" key="1">
    <citation type="submission" date="2017-12" db="EMBL/GenBank/DDBJ databases">
        <title>Comparative genomics of Botrytis spp.</title>
        <authorList>
            <person name="Valero-Jimenez C.A."/>
            <person name="Tapia P."/>
            <person name="Veloso J."/>
            <person name="Silva-Moreno E."/>
            <person name="Staats M."/>
            <person name="Valdes J.H."/>
            <person name="Van Kan J.A.L."/>
        </authorList>
    </citation>
    <scope>NUCLEOTIDE SEQUENCE [LARGE SCALE GENOMIC DNA]</scope>
    <source>
        <strain evidence="2 3">MUCL2120</strain>
    </source>
</reference>
<protein>
    <submittedName>
        <fullName evidence="2">Uncharacterized protein</fullName>
    </submittedName>
</protein>
<dbReference type="AlphaFoldDB" id="A0A4Z1I8Q7"/>
<proteinExistence type="predicted"/>